<protein>
    <submittedName>
        <fullName evidence="2">Uncharacterized protein</fullName>
    </submittedName>
</protein>
<evidence type="ECO:0000313" key="2">
    <source>
        <dbReference type="EMBL" id="KZV58732.1"/>
    </source>
</evidence>
<feature type="compositionally biased region" description="Basic and acidic residues" evidence="1">
    <location>
        <begin position="43"/>
        <end position="62"/>
    </location>
</feature>
<dbReference type="AlphaFoldDB" id="A0A2Z7DHN6"/>
<keyword evidence="3" id="KW-1185">Reference proteome</keyword>
<organism evidence="2 3">
    <name type="scientific">Dorcoceras hygrometricum</name>
    <dbReference type="NCBI Taxonomy" id="472368"/>
    <lineage>
        <taxon>Eukaryota</taxon>
        <taxon>Viridiplantae</taxon>
        <taxon>Streptophyta</taxon>
        <taxon>Embryophyta</taxon>
        <taxon>Tracheophyta</taxon>
        <taxon>Spermatophyta</taxon>
        <taxon>Magnoliopsida</taxon>
        <taxon>eudicotyledons</taxon>
        <taxon>Gunneridae</taxon>
        <taxon>Pentapetalae</taxon>
        <taxon>asterids</taxon>
        <taxon>lamiids</taxon>
        <taxon>Lamiales</taxon>
        <taxon>Gesneriaceae</taxon>
        <taxon>Didymocarpoideae</taxon>
        <taxon>Trichosporeae</taxon>
        <taxon>Loxocarpinae</taxon>
        <taxon>Dorcoceras</taxon>
    </lineage>
</organism>
<accession>A0A2Z7DHN6</accession>
<proteinExistence type="predicted"/>
<dbReference type="Proteomes" id="UP000250235">
    <property type="component" value="Unassembled WGS sequence"/>
</dbReference>
<evidence type="ECO:0000313" key="3">
    <source>
        <dbReference type="Proteomes" id="UP000250235"/>
    </source>
</evidence>
<evidence type="ECO:0000256" key="1">
    <source>
        <dbReference type="SAM" id="MobiDB-lite"/>
    </source>
</evidence>
<sequence>MTRYNIHTYNWELTPGTATAASLTDQLNYLKKACNGQHTAKTASRENKREPRKAPGLKDQHNSWEYNNTGTNQQLEEQRSQKQLDSRRYRGRGTTPRLEVPSLQKQHTADYQNRSGHQSCERRGVTRALNHTRYQLQYETEMITDRVRKGKLPGRSITHGTRSGHRTCERMEATQPLHHTQCSKHIYTRKRPLSM</sequence>
<feature type="compositionally biased region" description="Polar residues" evidence="1">
    <location>
        <begin position="63"/>
        <end position="75"/>
    </location>
</feature>
<reference evidence="2 3" key="1">
    <citation type="journal article" date="2015" name="Proc. Natl. Acad. Sci. U.S.A.">
        <title>The resurrection genome of Boea hygrometrica: A blueprint for survival of dehydration.</title>
        <authorList>
            <person name="Xiao L."/>
            <person name="Yang G."/>
            <person name="Zhang L."/>
            <person name="Yang X."/>
            <person name="Zhao S."/>
            <person name="Ji Z."/>
            <person name="Zhou Q."/>
            <person name="Hu M."/>
            <person name="Wang Y."/>
            <person name="Chen M."/>
            <person name="Xu Y."/>
            <person name="Jin H."/>
            <person name="Xiao X."/>
            <person name="Hu G."/>
            <person name="Bao F."/>
            <person name="Hu Y."/>
            <person name="Wan P."/>
            <person name="Li L."/>
            <person name="Deng X."/>
            <person name="Kuang T."/>
            <person name="Xiang C."/>
            <person name="Zhu J.K."/>
            <person name="Oliver M.J."/>
            <person name="He Y."/>
        </authorList>
    </citation>
    <scope>NUCLEOTIDE SEQUENCE [LARGE SCALE GENOMIC DNA]</scope>
    <source>
        <strain evidence="3">cv. XS01</strain>
    </source>
</reference>
<name>A0A2Z7DHN6_9LAMI</name>
<dbReference type="EMBL" id="KQ986342">
    <property type="protein sequence ID" value="KZV58732.1"/>
    <property type="molecule type" value="Genomic_DNA"/>
</dbReference>
<feature type="compositionally biased region" description="Basic and acidic residues" evidence="1">
    <location>
        <begin position="76"/>
        <end position="88"/>
    </location>
</feature>
<feature type="compositionally biased region" description="Polar residues" evidence="1">
    <location>
        <begin position="103"/>
        <end position="118"/>
    </location>
</feature>
<feature type="region of interest" description="Disordered" evidence="1">
    <location>
        <begin position="38"/>
        <end position="123"/>
    </location>
</feature>
<gene>
    <name evidence="2" type="ORF">F511_11227</name>
</gene>